<gene>
    <name evidence="2" type="ORF">ASD8599_01767</name>
</gene>
<evidence type="ECO:0000313" key="2">
    <source>
        <dbReference type="EMBL" id="SPH21026.1"/>
    </source>
</evidence>
<evidence type="ECO:0000313" key="3">
    <source>
        <dbReference type="Proteomes" id="UP000244880"/>
    </source>
</evidence>
<evidence type="ECO:0000256" key="1">
    <source>
        <dbReference type="SAM" id="MobiDB-lite"/>
    </source>
</evidence>
<dbReference type="AlphaFoldDB" id="A0A2R8BD81"/>
<dbReference type="EMBL" id="OMOR01000001">
    <property type="protein sequence ID" value="SPH21026.1"/>
    <property type="molecule type" value="Genomic_DNA"/>
</dbReference>
<feature type="region of interest" description="Disordered" evidence="1">
    <location>
        <begin position="56"/>
        <end position="85"/>
    </location>
</feature>
<feature type="region of interest" description="Disordered" evidence="1">
    <location>
        <begin position="1"/>
        <end position="34"/>
    </location>
</feature>
<keyword evidence="3" id="KW-1185">Reference proteome</keyword>
<feature type="compositionally biased region" description="Polar residues" evidence="1">
    <location>
        <begin position="73"/>
        <end position="85"/>
    </location>
</feature>
<reference evidence="2 3" key="1">
    <citation type="submission" date="2018-03" db="EMBL/GenBank/DDBJ databases">
        <authorList>
            <person name="Keele B.F."/>
        </authorList>
    </citation>
    <scope>NUCLEOTIDE SEQUENCE [LARGE SCALE GENOMIC DNA]</scope>
    <source>
        <strain evidence="2 3">CECT 8599</strain>
    </source>
</reference>
<feature type="compositionally biased region" description="Polar residues" evidence="1">
    <location>
        <begin position="18"/>
        <end position="32"/>
    </location>
</feature>
<organism evidence="2 3">
    <name type="scientific">Ascidiaceihabitans donghaensis</name>
    <dbReference type="NCBI Taxonomy" id="1510460"/>
    <lineage>
        <taxon>Bacteria</taxon>
        <taxon>Pseudomonadati</taxon>
        <taxon>Pseudomonadota</taxon>
        <taxon>Alphaproteobacteria</taxon>
        <taxon>Rhodobacterales</taxon>
        <taxon>Paracoccaceae</taxon>
        <taxon>Ascidiaceihabitans</taxon>
    </lineage>
</organism>
<protein>
    <submittedName>
        <fullName evidence="2">Uncharacterized protein</fullName>
    </submittedName>
</protein>
<dbReference type="Proteomes" id="UP000244880">
    <property type="component" value="Unassembled WGS sequence"/>
</dbReference>
<accession>A0A2R8BD81</accession>
<sequence>MSFFGLPAQKRTLPALQEKSNPNGSSLKTSPGISPLACKTSPETFKHWATGLQRASYQRRKSAGRTPAKGSSFWPTPTFKGSGNRASIAGTANGVQFKTDLNQTDSQVGIKNAGSVWTLMWDLMTAAGWTPQRFQTSHRFRVILLSGEKHSSDPLSLNPAFTDWTMGWPVRWTEPQLPVTVWSHWLQHMRIVLCELNSAIEV</sequence>
<proteinExistence type="predicted"/>
<name>A0A2R8BD81_9RHOB</name>